<gene>
    <name evidence="4" type="ORF">X560_1404</name>
</gene>
<dbReference type="SUPFAM" id="SSF75500">
    <property type="entry name" value="Putative transcriptional regulator TM1602, C-terminal domain"/>
    <property type="match status" value="1"/>
</dbReference>
<sequence length="174" mass="19389">MKKMLGDERRKSILSFLKASEEPISGSELAKRTNVSRQVIVQDVSLLRATNAPIISTPQGYLYVPENTAGRPRRVIACQHTKRDAEKELNTLVDYGVSVLDVIVEHPIYGEITGSLHLNNRFDVEKFIRRLGATNAMMLSGLTNGIHLHTIEADTEEQLDNAIEALNRLGILVQ</sequence>
<dbReference type="RefSeq" id="WP_007472415.1">
    <property type="nucleotide sequence ID" value="NZ_KQ130615.1"/>
</dbReference>
<feature type="binding site" evidence="1">
    <location>
        <position position="149"/>
    </location>
    <ligand>
        <name>Ni(2+)</name>
        <dbReference type="ChEBI" id="CHEBI:49786"/>
    </ligand>
</feature>
<dbReference type="AlphaFoldDB" id="A0A0J8G9X3"/>
<dbReference type="Gene3D" id="3.30.1340.20">
    <property type="entry name" value="3H domain"/>
    <property type="match status" value="1"/>
</dbReference>
<reference evidence="4 5" key="1">
    <citation type="journal article" date="2015" name="Genome Biol. Evol.">
        <title>Comparative Genomics of Listeria Sensu Lato: Genus-Wide Differences in Evolutionary Dynamics and the Progressive Gain of Complex, Potentially Pathogenicity-Related Traits through Lateral Gene Transfer.</title>
        <authorList>
            <person name="Chiara M."/>
            <person name="Caruso M."/>
            <person name="D'Erchia A.M."/>
            <person name="Manzari C."/>
            <person name="Fraccalvieri R."/>
            <person name="Goffredo E."/>
            <person name="Latorre L."/>
            <person name="Miccolupo A."/>
            <person name="Padalino I."/>
            <person name="Santagada G."/>
            <person name="Chiocco D."/>
            <person name="Pesole G."/>
            <person name="Horner D.S."/>
            <person name="Parisi A."/>
        </authorList>
    </citation>
    <scope>NUCLEOTIDE SEQUENCE [LARGE SCALE GENOMIC DNA]</scope>
    <source>
        <strain evidence="4 5">1991</strain>
    </source>
</reference>
<feature type="binding site" evidence="1">
    <location>
        <position position="88"/>
    </location>
    <ligand>
        <name>Ni(2+)</name>
        <dbReference type="ChEBI" id="CHEBI:49786"/>
    </ligand>
</feature>
<dbReference type="PANTHER" id="PTHR40068">
    <property type="entry name" value="TRANSCRIPTION REPRESSOR NIAR-RELATED"/>
    <property type="match status" value="1"/>
</dbReference>
<dbReference type="OrthoDB" id="9792661at2"/>
<evidence type="ECO:0000259" key="2">
    <source>
        <dbReference type="Pfam" id="PF02829"/>
    </source>
</evidence>
<dbReference type="InterPro" id="IPR013196">
    <property type="entry name" value="HTH_11"/>
</dbReference>
<dbReference type="Proteomes" id="UP000052258">
    <property type="component" value="Unassembled WGS sequence"/>
</dbReference>
<dbReference type="InterPro" id="IPR036390">
    <property type="entry name" value="WH_DNA-bd_sf"/>
</dbReference>
<feature type="binding site" evidence="1">
    <location>
        <position position="147"/>
    </location>
    <ligand>
        <name>Ni(2+)</name>
        <dbReference type="ChEBI" id="CHEBI:49786"/>
    </ligand>
</feature>
<feature type="binding site" evidence="1">
    <location>
        <position position="80"/>
    </location>
    <ligand>
        <name>Ni(2+)</name>
        <dbReference type="ChEBI" id="CHEBI:49786"/>
    </ligand>
</feature>
<evidence type="ECO:0000313" key="4">
    <source>
        <dbReference type="EMBL" id="KMT59465.1"/>
    </source>
</evidence>
<dbReference type="GO" id="GO:0046872">
    <property type="term" value="F:metal ion binding"/>
    <property type="evidence" value="ECO:0007669"/>
    <property type="project" value="UniProtKB-KW"/>
</dbReference>
<name>A0A0J8G9X3_9LIST</name>
<evidence type="ECO:0000256" key="1">
    <source>
        <dbReference type="PIRSR" id="PIRSR037847-1"/>
    </source>
</evidence>
<dbReference type="InterPro" id="IPR036388">
    <property type="entry name" value="WH-like_DNA-bd_sf"/>
</dbReference>
<dbReference type="Pfam" id="PF02829">
    <property type="entry name" value="3H"/>
    <property type="match status" value="1"/>
</dbReference>
<dbReference type="InterPro" id="IPR004173">
    <property type="entry name" value="3H_domain"/>
</dbReference>
<dbReference type="Pfam" id="PF08279">
    <property type="entry name" value="HTH_11"/>
    <property type="match status" value="1"/>
</dbReference>
<proteinExistence type="predicted"/>
<evidence type="ECO:0000313" key="5">
    <source>
        <dbReference type="Proteomes" id="UP000052258"/>
    </source>
</evidence>
<protein>
    <recommendedName>
        <fullName evidence="6">Transcription repressor NadR</fullName>
    </recommendedName>
</protein>
<dbReference type="InterPro" id="IPR035922">
    <property type="entry name" value="3H_dom_sf"/>
</dbReference>
<keyword evidence="1" id="KW-0479">Metal-binding</keyword>
<dbReference type="PANTHER" id="PTHR40068:SF1">
    <property type="entry name" value="TRANSCRIPTION REPRESSOR NIAR-RELATED"/>
    <property type="match status" value="1"/>
</dbReference>
<keyword evidence="1" id="KW-0533">Nickel</keyword>
<feature type="domain" description="Helix-turn-helix type 11" evidence="3">
    <location>
        <begin position="9"/>
        <end position="61"/>
    </location>
</feature>
<dbReference type="PIRSF" id="PIRSF037847">
    <property type="entry name" value="NiaR"/>
    <property type="match status" value="1"/>
</dbReference>
<feature type="domain" description="3H" evidence="2">
    <location>
        <begin position="76"/>
        <end position="172"/>
    </location>
</feature>
<keyword evidence="5" id="KW-1185">Reference proteome</keyword>
<evidence type="ECO:0000259" key="3">
    <source>
        <dbReference type="Pfam" id="PF08279"/>
    </source>
</evidence>
<dbReference type="Gene3D" id="1.10.10.10">
    <property type="entry name" value="Winged helix-like DNA-binding domain superfamily/Winged helix DNA-binding domain"/>
    <property type="match status" value="1"/>
</dbReference>
<dbReference type="EMBL" id="AZHO01000019">
    <property type="protein sequence ID" value="KMT59465.1"/>
    <property type="molecule type" value="Genomic_DNA"/>
</dbReference>
<dbReference type="PATRIC" id="fig|1430899.3.peg.1605"/>
<comment type="caution">
    <text evidence="4">The sequence shown here is derived from an EMBL/GenBank/DDBJ whole genome shotgun (WGS) entry which is preliminary data.</text>
</comment>
<dbReference type="InterPro" id="IPR026043">
    <property type="entry name" value="NadR"/>
</dbReference>
<accession>A0A0J8G9X3</accession>
<dbReference type="SUPFAM" id="SSF46785">
    <property type="entry name" value="Winged helix' DNA-binding domain"/>
    <property type="match status" value="1"/>
</dbReference>
<organism evidence="4 5">
    <name type="scientific">Listeria fleischmannii 1991</name>
    <dbReference type="NCBI Taxonomy" id="1430899"/>
    <lineage>
        <taxon>Bacteria</taxon>
        <taxon>Bacillati</taxon>
        <taxon>Bacillota</taxon>
        <taxon>Bacilli</taxon>
        <taxon>Bacillales</taxon>
        <taxon>Listeriaceae</taxon>
        <taxon>Listeria</taxon>
    </lineage>
</organism>
<evidence type="ECO:0008006" key="6">
    <source>
        <dbReference type="Google" id="ProtNLM"/>
    </source>
</evidence>